<dbReference type="Pfam" id="PF01455">
    <property type="entry name" value="HupF_HypC"/>
    <property type="match status" value="1"/>
</dbReference>
<gene>
    <name evidence="2" type="ORF">SAMN05421854_106307</name>
</gene>
<dbReference type="AlphaFoldDB" id="A0A1I5SFD8"/>
<dbReference type="RefSeq" id="WP_208865318.1">
    <property type="nucleotide sequence ID" value="NZ_FOWC01000006.1"/>
</dbReference>
<dbReference type="Gene3D" id="2.30.30.140">
    <property type="match status" value="1"/>
</dbReference>
<comment type="similarity">
    <text evidence="1">Belongs to the HupF/HypC family.</text>
</comment>
<dbReference type="InterPro" id="IPR001109">
    <property type="entry name" value="Hydrogenase_HupF/HypC"/>
</dbReference>
<accession>A0A1I5SFD8</accession>
<protein>
    <submittedName>
        <fullName evidence="2">Hydrogenase expression/formation protein HypC</fullName>
    </submittedName>
</protein>
<proteinExistence type="inferred from homology"/>
<dbReference type="SUPFAM" id="SSF159127">
    <property type="entry name" value="HupF/HypC-like"/>
    <property type="match status" value="1"/>
</dbReference>
<evidence type="ECO:0000256" key="1">
    <source>
        <dbReference type="ARBA" id="ARBA00006018"/>
    </source>
</evidence>
<evidence type="ECO:0000313" key="3">
    <source>
        <dbReference type="Proteomes" id="UP000199137"/>
    </source>
</evidence>
<evidence type="ECO:0000313" key="2">
    <source>
        <dbReference type="EMBL" id="SFP69460.1"/>
    </source>
</evidence>
<dbReference type="Proteomes" id="UP000199137">
    <property type="component" value="Unassembled WGS sequence"/>
</dbReference>
<name>A0A1I5SFD8_9PSEU</name>
<dbReference type="STRING" id="112413.SAMN05421854_106307"/>
<sequence>MTAGRDAGPVCADGVCVTCSDTAVEVVVLALLDDGLAVVDTGRSREEVSVALVRAGVGDHILVHAGEAIARLENPR</sequence>
<dbReference type="EMBL" id="FOWC01000006">
    <property type="protein sequence ID" value="SFP69460.1"/>
    <property type="molecule type" value="Genomic_DNA"/>
</dbReference>
<reference evidence="2 3" key="1">
    <citation type="submission" date="2016-10" db="EMBL/GenBank/DDBJ databases">
        <authorList>
            <person name="de Groot N.N."/>
        </authorList>
    </citation>
    <scope>NUCLEOTIDE SEQUENCE [LARGE SCALE GENOMIC DNA]</scope>
    <source>
        <strain evidence="2 3">DSM 44637</strain>
    </source>
</reference>
<organism evidence="2 3">
    <name type="scientific">Amycolatopsis rubida</name>
    <dbReference type="NCBI Taxonomy" id="112413"/>
    <lineage>
        <taxon>Bacteria</taxon>
        <taxon>Bacillati</taxon>
        <taxon>Actinomycetota</taxon>
        <taxon>Actinomycetes</taxon>
        <taxon>Pseudonocardiales</taxon>
        <taxon>Pseudonocardiaceae</taxon>
        <taxon>Amycolatopsis</taxon>
    </lineage>
</organism>